<feature type="region of interest" description="Disordered" evidence="1">
    <location>
        <begin position="52"/>
        <end position="71"/>
    </location>
</feature>
<feature type="region of interest" description="Disordered" evidence="1">
    <location>
        <begin position="96"/>
        <end position="133"/>
    </location>
</feature>
<evidence type="ECO:0000313" key="3">
    <source>
        <dbReference type="Proteomes" id="UP000026961"/>
    </source>
</evidence>
<dbReference type="Proteomes" id="UP000026961">
    <property type="component" value="Chromosome 6"/>
</dbReference>
<sequence length="133" mass="14398">MMMTKDAAKAIELHIARLRLFTTIGCGYNRLEDNNACKNGKNQTAHIDGSVTFSAASGGIGPRKTDKSDKDADRMVFPHDWVTCNVALLAAVPVATRRAQPSQHTPAGPSSIGPHEAKQIQHHGHPQWDHGDP</sequence>
<organism evidence="2">
    <name type="scientific">Oryza glumipatula</name>
    <dbReference type="NCBI Taxonomy" id="40148"/>
    <lineage>
        <taxon>Eukaryota</taxon>
        <taxon>Viridiplantae</taxon>
        <taxon>Streptophyta</taxon>
        <taxon>Embryophyta</taxon>
        <taxon>Tracheophyta</taxon>
        <taxon>Spermatophyta</taxon>
        <taxon>Magnoliopsida</taxon>
        <taxon>Liliopsida</taxon>
        <taxon>Poales</taxon>
        <taxon>Poaceae</taxon>
        <taxon>BOP clade</taxon>
        <taxon>Oryzoideae</taxon>
        <taxon>Oryzeae</taxon>
        <taxon>Oryzinae</taxon>
        <taxon>Oryza</taxon>
    </lineage>
</organism>
<dbReference type="Gramene" id="OGLUM06G12510.1">
    <property type="protein sequence ID" value="OGLUM06G12510.1"/>
    <property type="gene ID" value="OGLUM06G12510"/>
</dbReference>
<accession>A0A0E0A8E4</accession>
<protein>
    <submittedName>
        <fullName evidence="2">Uncharacterized protein</fullName>
    </submittedName>
</protein>
<name>A0A0E0A8E4_9ORYZ</name>
<evidence type="ECO:0000313" key="2">
    <source>
        <dbReference type="EnsemblPlants" id="OGLUM06G12510.1"/>
    </source>
</evidence>
<evidence type="ECO:0000256" key="1">
    <source>
        <dbReference type="SAM" id="MobiDB-lite"/>
    </source>
</evidence>
<dbReference type="AlphaFoldDB" id="A0A0E0A8E4"/>
<reference evidence="2" key="1">
    <citation type="submission" date="2015-04" db="UniProtKB">
        <authorList>
            <consortium name="EnsemblPlants"/>
        </authorList>
    </citation>
    <scope>IDENTIFICATION</scope>
</reference>
<dbReference type="EnsemblPlants" id="OGLUM06G12510.1">
    <property type="protein sequence ID" value="OGLUM06G12510.1"/>
    <property type="gene ID" value="OGLUM06G12510"/>
</dbReference>
<dbReference type="HOGENOM" id="CLU_1963139_0_0_1"/>
<reference evidence="2" key="2">
    <citation type="submission" date="2018-05" db="EMBL/GenBank/DDBJ databases">
        <title>OgluRS3 (Oryza glumaepatula Reference Sequence Version 3).</title>
        <authorList>
            <person name="Zhang J."/>
            <person name="Kudrna D."/>
            <person name="Lee S."/>
            <person name="Talag J."/>
            <person name="Welchert J."/>
            <person name="Wing R.A."/>
        </authorList>
    </citation>
    <scope>NUCLEOTIDE SEQUENCE [LARGE SCALE GENOMIC DNA]</scope>
</reference>
<proteinExistence type="predicted"/>
<keyword evidence="3" id="KW-1185">Reference proteome</keyword>